<dbReference type="NCBIfam" id="TIGR01120">
    <property type="entry name" value="rpiB"/>
    <property type="match status" value="1"/>
</dbReference>
<dbReference type="Gene3D" id="3.20.20.70">
    <property type="entry name" value="Aldolase class I"/>
    <property type="match status" value="1"/>
</dbReference>
<dbReference type="EMBL" id="JACKWZ010000948">
    <property type="protein sequence ID" value="KAF9404549.1"/>
    <property type="molecule type" value="Genomic_DNA"/>
</dbReference>
<dbReference type="Pfam" id="PF00834">
    <property type="entry name" value="Ribul_P_3_epim"/>
    <property type="match status" value="1"/>
</dbReference>
<dbReference type="NCBIfam" id="NF004051">
    <property type="entry name" value="PRK05571.1"/>
    <property type="match status" value="1"/>
</dbReference>
<sequence length="266" mass="29257">MDVMDGSFVPNFGMGIQDFELVRSVTNKLVDVHLMIQEPNKYVEKFADLGADIIYIHPEADQQVARTLDTIHQKGKKAGIAINPGTSVEIIQELLPLVDYVMVMTVNPGFSGQKRRQFMKIAIGSDHVGYELKPIIIEYLKVLGHEIEDFGTDSAERTDYPQYGKKVAEEVASGNADGGILICGTGVGISISANKVSGIRAVVCSEPYSAKLSKQHNNTNILAFGSRVVGSELAKMIVKEWLEATFEGGRHAKRVEMIHQLEHKNS</sequence>
<dbReference type="SUPFAM" id="SSF51366">
    <property type="entry name" value="Ribulose-phoshate binding barrel"/>
    <property type="match status" value="1"/>
</dbReference>
<dbReference type="PANTHER" id="PTHR43732">
    <property type="entry name" value="RIBOSE 5-PHOSPHATE ISOMERASE-RELATED"/>
    <property type="match status" value="1"/>
</dbReference>
<dbReference type="SUPFAM" id="SSF89623">
    <property type="entry name" value="Ribose/Galactose isomerase RpiB/AlsB"/>
    <property type="match status" value="1"/>
</dbReference>
<dbReference type="GO" id="GO:0005975">
    <property type="term" value="P:carbohydrate metabolic process"/>
    <property type="evidence" value="ECO:0007669"/>
    <property type="project" value="InterPro"/>
</dbReference>
<dbReference type="InterPro" id="IPR036569">
    <property type="entry name" value="RpiB_LacA_LacB_sf"/>
</dbReference>
<organism evidence="4 5">
    <name type="scientific">Spodoptera exigua</name>
    <name type="common">Beet armyworm</name>
    <name type="synonym">Noctua fulgens</name>
    <dbReference type="NCBI Taxonomy" id="7107"/>
    <lineage>
        <taxon>Eukaryota</taxon>
        <taxon>Metazoa</taxon>
        <taxon>Ecdysozoa</taxon>
        <taxon>Arthropoda</taxon>
        <taxon>Hexapoda</taxon>
        <taxon>Insecta</taxon>
        <taxon>Pterygota</taxon>
        <taxon>Neoptera</taxon>
        <taxon>Endopterygota</taxon>
        <taxon>Lepidoptera</taxon>
        <taxon>Glossata</taxon>
        <taxon>Ditrysia</taxon>
        <taxon>Noctuoidea</taxon>
        <taxon>Noctuidae</taxon>
        <taxon>Amphipyrinae</taxon>
        <taxon>Spodoptera</taxon>
    </lineage>
</organism>
<keyword evidence="2" id="KW-0479">Metal-binding</keyword>
<proteinExistence type="inferred from homology"/>
<dbReference type="AlphaFoldDB" id="A0A835KZ10"/>
<dbReference type="InterPro" id="IPR000056">
    <property type="entry name" value="Ribul_P_3_epim-like"/>
</dbReference>
<dbReference type="Proteomes" id="UP000648187">
    <property type="component" value="Unassembled WGS sequence"/>
</dbReference>
<dbReference type="NCBIfam" id="TIGR00689">
    <property type="entry name" value="rpiB_lacA_lacB"/>
    <property type="match status" value="1"/>
</dbReference>
<name>A0A835KZ10_SPOEX</name>
<evidence type="ECO:0000256" key="3">
    <source>
        <dbReference type="ARBA" id="ARBA00023235"/>
    </source>
</evidence>
<dbReference type="GO" id="GO:0016857">
    <property type="term" value="F:racemase and epimerase activity, acting on carbohydrates and derivatives"/>
    <property type="evidence" value="ECO:0007669"/>
    <property type="project" value="InterPro"/>
</dbReference>
<reference evidence="4" key="1">
    <citation type="submission" date="2020-08" db="EMBL/GenBank/DDBJ databases">
        <title>Spodoptera exigua strain:BAW_Kor-Di-RS1 Genome sequencing and assembly.</title>
        <authorList>
            <person name="Kim J."/>
            <person name="Nam H.Y."/>
            <person name="Kwon M."/>
            <person name="Choi J.H."/>
            <person name="Cho S.R."/>
            <person name="Kim G.-H."/>
        </authorList>
    </citation>
    <scope>NUCLEOTIDE SEQUENCE</scope>
    <source>
        <strain evidence="4">BAW_Kor-Di-RS1</strain>
        <tissue evidence="4">Whole-body</tissue>
    </source>
</reference>
<evidence type="ECO:0000256" key="2">
    <source>
        <dbReference type="ARBA" id="ARBA00022723"/>
    </source>
</evidence>
<dbReference type="InterPro" id="IPR003500">
    <property type="entry name" value="RpiB_LacA_LacB"/>
</dbReference>
<evidence type="ECO:0008006" key="6">
    <source>
        <dbReference type="Google" id="ProtNLM"/>
    </source>
</evidence>
<protein>
    <recommendedName>
        <fullName evidence="6">Ribose-5-phosphate isomerase</fullName>
    </recommendedName>
</protein>
<gene>
    <name evidence="4" type="ORF">HW555_014284</name>
</gene>
<dbReference type="CDD" id="cd00429">
    <property type="entry name" value="RPE"/>
    <property type="match status" value="1"/>
</dbReference>
<dbReference type="InterPro" id="IPR051812">
    <property type="entry name" value="SPI_LacAB/RpiB"/>
</dbReference>
<comment type="similarity">
    <text evidence="1">Belongs to the LacAB/RpiB family.</text>
</comment>
<dbReference type="GO" id="GO:0046872">
    <property type="term" value="F:metal ion binding"/>
    <property type="evidence" value="ECO:0007669"/>
    <property type="project" value="UniProtKB-KW"/>
</dbReference>
<evidence type="ECO:0000313" key="5">
    <source>
        <dbReference type="Proteomes" id="UP000648187"/>
    </source>
</evidence>
<dbReference type="Gene3D" id="3.40.1400.10">
    <property type="entry name" value="Sugar-phosphate isomerase, RpiB/LacA/LacB"/>
    <property type="match status" value="1"/>
</dbReference>
<dbReference type="InterPro" id="IPR011060">
    <property type="entry name" value="RibuloseP-bd_barrel"/>
</dbReference>
<dbReference type="PANTHER" id="PTHR43732:SF1">
    <property type="entry name" value="RIBOSE 5-PHOSPHATE ISOMERASE"/>
    <property type="match status" value="1"/>
</dbReference>
<dbReference type="Pfam" id="PF02502">
    <property type="entry name" value="LacAB_rpiB"/>
    <property type="match status" value="1"/>
</dbReference>
<comment type="caution">
    <text evidence="4">The sequence shown here is derived from an EMBL/GenBank/DDBJ whole genome shotgun (WGS) entry which is preliminary data.</text>
</comment>
<keyword evidence="5" id="KW-1185">Reference proteome</keyword>
<evidence type="ECO:0000256" key="1">
    <source>
        <dbReference type="ARBA" id="ARBA00008754"/>
    </source>
</evidence>
<dbReference type="InterPro" id="IPR004785">
    <property type="entry name" value="RpiB"/>
</dbReference>
<dbReference type="InterPro" id="IPR013785">
    <property type="entry name" value="Aldolase_TIM"/>
</dbReference>
<evidence type="ECO:0000313" key="4">
    <source>
        <dbReference type="EMBL" id="KAF9404549.1"/>
    </source>
</evidence>
<keyword evidence="3" id="KW-0413">Isomerase</keyword>
<accession>A0A835KZ10</accession>